<reference evidence="2 3" key="1">
    <citation type="journal article" date="2016" name="Int. J. Syst. Evol. Microbiol.">
        <title>Descriptions of Anaerotaenia torta gen. nov., sp. nov. and Anaerocolumna cellulosilytica gen. nov., sp. nov. isolated from a methanogenic reactor of cattle waste.</title>
        <authorList>
            <person name="Uek A."/>
            <person name="Ohtaki Y."/>
            <person name="Kaku N."/>
            <person name="Ueki K."/>
        </authorList>
    </citation>
    <scope>NUCLEOTIDE SEQUENCE [LARGE SCALE GENOMIC DNA]</scope>
    <source>
        <strain evidence="2 3">SN021</strain>
    </source>
</reference>
<evidence type="ECO:0000313" key="3">
    <source>
        <dbReference type="Proteomes" id="UP000515561"/>
    </source>
</evidence>
<protein>
    <recommendedName>
        <fullName evidence="1">GAF domain-containing protein</fullName>
    </recommendedName>
</protein>
<dbReference type="KEGG" id="acel:acsn021_37830"/>
<gene>
    <name evidence="2" type="ORF">acsn021_37830</name>
</gene>
<evidence type="ECO:0000259" key="1">
    <source>
        <dbReference type="Pfam" id="PF01590"/>
    </source>
</evidence>
<organism evidence="2 3">
    <name type="scientific">Anaerocolumna cellulosilytica</name>
    <dbReference type="NCBI Taxonomy" id="433286"/>
    <lineage>
        <taxon>Bacteria</taxon>
        <taxon>Bacillati</taxon>
        <taxon>Bacillota</taxon>
        <taxon>Clostridia</taxon>
        <taxon>Lachnospirales</taxon>
        <taxon>Lachnospiraceae</taxon>
        <taxon>Anaerocolumna</taxon>
    </lineage>
</organism>
<dbReference type="SUPFAM" id="SSF55781">
    <property type="entry name" value="GAF domain-like"/>
    <property type="match status" value="1"/>
</dbReference>
<proteinExistence type="predicted"/>
<dbReference type="Gene3D" id="3.30.450.40">
    <property type="match status" value="1"/>
</dbReference>
<dbReference type="InterPro" id="IPR029016">
    <property type="entry name" value="GAF-like_dom_sf"/>
</dbReference>
<dbReference type="EMBL" id="AP023367">
    <property type="protein sequence ID" value="BCJ96214.1"/>
    <property type="molecule type" value="Genomic_DNA"/>
</dbReference>
<dbReference type="Pfam" id="PF01590">
    <property type="entry name" value="GAF"/>
    <property type="match status" value="1"/>
</dbReference>
<dbReference type="InterPro" id="IPR003018">
    <property type="entry name" value="GAF"/>
</dbReference>
<dbReference type="Proteomes" id="UP000515561">
    <property type="component" value="Chromosome"/>
</dbReference>
<dbReference type="AlphaFoldDB" id="A0A6S6QZX3"/>
<sequence length="148" mass="16819">MQMNQVVLNELFAKITEVTTMEDIGLHEVADGRLKPVHKTQTDALGIEHWKTVHGQNPVYVKDTFILQEVIQKKQPVEIYDTKNDSRSAGAFFLFGVDSILIVPIIRSDEVKAIICIVAIGRLHQFTEAEIDKCSQLVQEYTKDFIFS</sequence>
<feature type="domain" description="GAF" evidence="1">
    <location>
        <begin position="49"/>
        <end position="132"/>
    </location>
</feature>
<accession>A0A6S6QZX3</accession>
<name>A0A6S6QZX3_9FIRM</name>
<keyword evidence="3" id="KW-1185">Reference proteome</keyword>
<evidence type="ECO:0000313" key="2">
    <source>
        <dbReference type="EMBL" id="BCJ96214.1"/>
    </source>
</evidence>